<keyword evidence="1" id="KW-0812">Transmembrane</keyword>
<keyword evidence="2" id="KW-0808">Transferase</keyword>
<reference evidence="2 3" key="1">
    <citation type="journal article" date="2019" name="Science, e1252229">
        <title>Invertible promoters mediate bacterial phase variation, antibiotic resistance, and host adaptation in the gut.</title>
        <authorList>
            <person name="Jiang X."/>
            <person name="Hall A.B."/>
            <person name="Arthur T.D."/>
            <person name="Plichta D.R."/>
            <person name="Covington C.T."/>
            <person name="Poyet M."/>
            <person name="Crothers J."/>
            <person name="Moses P.L."/>
            <person name="Tolonen A.C."/>
            <person name="Vlamakis H."/>
            <person name="Alm E.J."/>
            <person name="Xavier R.J."/>
        </authorList>
    </citation>
    <scope>NUCLEOTIDE SEQUENCE [LARGE SCALE GENOMIC DNA]</scope>
    <source>
        <strain evidence="3">aa_0143</strain>
    </source>
</reference>
<dbReference type="Proteomes" id="UP000292665">
    <property type="component" value="Unassembled WGS sequence"/>
</dbReference>
<dbReference type="EMBL" id="RCYR01000002">
    <property type="protein sequence ID" value="RYS81670.1"/>
    <property type="molecule type" value="Genomic_DNA"/>
</dbReference>
<keyword evidence="1" id="KW-1133">Transmembrane helix</keyword>
<gene>
    <name evidence="2" type="ORF">EAI93_02170</name>
</gene>
<sequence length="104" mass="11581">MDLQTLIIAMSIPSGVTAFCFWMIEQKIKKQQTAAEEKEKIREKNEVLIIKSVMASIALGEAAATALKNGHANGETEAALEYARKIKHEQKDFLTEQGIKGIYE</sequence>
<evidence type="ECO:0000313" key="2">
    <source>
        <dbReference type="EMBL" id="RYS81670.1"/>
    </source>
</evidence>
<comment type="caution">
    <text evidence="2">The sequence shown here is derived from an EMBL/GenBank/DDBJ whole genome shotgun (WGS) entry which is preliminary data.</text>
</comment>
<keyword evidence="2" id="KW-0418">Kinase</keyword>
<name>A0A4Q5C8N9_9FIRM</name>
<dbReference type="RefSeq" id="WP_129794646.1">
    <property type="nucleotide sequence ID" value="NZ_RCYR01000002.1"/>
</dbReference>
<proteinExistence type="predicted"/>
<dbReference type="GO" id="GO:0004674">
    <property type="term" value="F:protein serine/threonine kinase activity"/>
    <property type="evidence" value="ECO:0007669"/>
    <property type="project" value="UniProtKB-KW"/>
</dbReference>
<organism evidence="2 3">
    <name type="scientific">[Ruminococcus] torques</name>
    <dbReference type="NCBI Taxonomy" id="33039"/>
    <lineage>
        <taxon>Bacteria</taxon>
        <taxon>Bacillati</taxon>
        <taxon>Bacillota</taxon>
        <taxon>Clostridia</taxon>
        <taxon>Lachnospirales</taxon>
        <taxon>Lachnospiraceae</taxon>
        <taxon>Mediterraneibacter</taxon>
    </lineage>
</organism>
<evidence type="ECO:0000313" key="3">
    <source>
        <dbReference type="Proteomes" id="UP000292665"/>
    </source>
</evidence>
<feature type="transmembrane region" description="Helical" evidence="1">
    <location>
        <begin position="6"/>
        <end position="24"/>
    </location>
</feature>
<keyword evidence="1" id="KW-0472">Membrane</keyword>
<dbReference type="AlphaFoldDB" id="A0A4Q5C8N9"/>
<keyword evidence="2" id="KW-0723">Serine/threonine-protein kinase</keyword>
<protein>
    <submittedName>
        <fullName evidence="2">Serine/threonine protein kinase</fullName>
    </submittedName>
</protein>
<evidence type="ECO:0000256" key="1">
    <source>
        <dbReference type="SAM" id="Phobius"/>
    </source>
</evidence>
<accession>A0A4Q5C8N9</accession>